<dbReference type="SUPFAM" id="SSF53850">
    <property type="entry name" value="Periplasmic binding protein-like II"/>
    <property type="match status" value="1"/>
</dbReference>
<gene>
    <name evidence="3" type="ORF">DI616_16595</name>
</gene>
<dbReference type="EMBL" id="VAFL01000017">
    <property type="protein sequence ID" value="TKW64991.1"/>
    <property type="molecule type" value="Genomic_DNA"/>
</dbReference>
<dbReference type="CDD" id="cd13589">
    <property type="entry name" value="PBP2_polyamine_RpCGA009"/>
    <property type="match status" value="1"/>
</dbReference>
<feature type="chain" id="PRO_5021855751" evidence="2">
    <location>
        <begin position="20"/>
        <end position="339"/>
    </location>
</feature>
<dbReference type="GO" id="GO:0015888">
    <property type="term" value="P:thiamine transport"/>
    <property type="evidence" value="ECO:0007669"/>
    <property type="project" value="TreeGrafter"/>
</dbReference>
<evidence type="ECO:0000313" key="4">
    <source>
        <dbReference type="Proteomes" id="UP000315344"/>
    </source>
</evidence>
<evidence type="ECO:0000256" key="2">
    <source>
        <dbReference type="SAM" id="SignalP"/>
    </source>
</evidence>
<dbReference type="GO" id="GO:0030976">
    <property type="term" value="F:thiamine pyrophosphate binding"/>
    <property type="evidence" value="ECO:0007669"/>
    <property type="project" value="TreeGrafter"/>
</dbReference>
<proteinExistence type="predicted"/>
<dbReference type="InterPro" id="IPR006059">
    <property type="entry name" value="SBP"/>
</dbReference>
<protein>
    <submittedName>
        <fullName evidence="3">Extracellular solute-binding protein</fullName>
    </submittedName>
</protein>
<organism evidence="3 4">
    <name type="scientific">Paracoccus denitrificans</name>
    <dbReference type="NCBI Taxonomy" id="266"/>
    <lineage>
        <taxon>Bacteria</taxon>
        <taxon>Pseudomonadati</taxon>
        <taxon>Pseudomonadota</taxon>
        <taxon>Alphaproteobacteria</taxon>
        <taxon>Rhodobacterales</taxon>
        <taxon>Paracoccaceae</taxon>
        <taxon>Paracoccus</taxon>
    </lineage>
</organism>
<reference evidence="3 4" key="1">
    <citation type="journal article" date="2017" name="Nat. Commun.">
        <title>In situ click chemistry generation of cyclooxygenase-2 inhibitors.</title>
        <authorList>
            <person name="Bhardwaj A."/>
            <person name="Kaur J."/>
            <person name="Wuest M."/>
            <person name="Wuest F."/>
        </authorList>
    </citation>
    <scope>NUCLEOTIDE SEQUENCE [LARGE SCALE GENOMIC DNA]</scope>
    <source>
        <strain evidence="3">S2_012_000_R3_94</strain>
    </source>
</reference>
<dbReference type="GO" id="GO:0030288">
    <property type="term" value="C:outer membrane-bounded periplasmic space"/>
    <property type="evidence" value="ECO:0007669"/>
    <property type="project" value="TreeGrafter"/>
</dbReference>
<dbReference type="AlphaFoldDB" id="A0A533I2Y3"/>
<feature type="signal peptide" evidence="2">
    <location>
        <begin position="1"/>
        <end position="19"/>
    </location>
</feature>
<evidence type="ECO:0000313" key="3">
    <source>
        <dbReference type="EMBL" id="TKW64991.1"/>
    </source>
</evidence>
<accession>A0A533I2Y3</accession>
<dbReference type="Gene3D" id="3.40.190.10">
    <property type="entry name" value="Periplasmic binding protein-like II"/>
    <property type="match status" value="2"/>
</dbReference>
<dbReference type="PANTHER" id="PTHR30006:SF2">
    <property type="entry name" value="ABC TRANSPORTER SUBSTRATE-BINDING PROTEIN"/>
    <property type="match status" value="1"/>
</dbReference>
<evidence type="ECO:0000256" key="1">
    <source>
        <dbReference type="ARBA" id="ARBA00022729"/>
    </source>
</evidence>
<keyword evidence="1 2" id="KW-0732">Signal</keyword>
<dbReference type="GO" id="GO:0030975">
    <property type="term" value="F:thiamine binding"/>
    <property type="evidence" value="ECO:0007669"/>
    <property type="project" value="TreeGrafter"/>
</dbReference>
<name>A0A533I2Y3_PARDE</name>
<dbReference type="Proteomes" id="UP000315344">
    <property type="component" value="Unassembled WGS sequence"/>
</dbReference>
<comment type="caution">
    <text evidence="3">The sequence shown here is derived from an EMBL/GenBank/DDBJ whole genome shotgun (WGS) entry which is preliminary data.</text>
</comment>
<dbReference type="PANTHER" id="PTHR30006">
    <property type="entry name" value="THIAMINE-BINDING PERIPLASMIC PROTEIN-RELATED"/>
    <property type="match status" value="1"/>
</dbReference>
<dbReference type="Pfam" id="PF13416">
    <property type="entry name" value="SBP_bac_8"/>
    <property type="match status" value="1"/>
</dbReference>
<sequence length="339" mass="36517">MKLLLSAGLTALTATAAFAQDKELTISVYGISQDAYKEALYTPFEEKCGCTLVIELGNSSERLAKLEANAANPVVDVIAFSDASALEAADKGLIEAFDPAKLPNIAKIYDFAKDPVGGNLAVGYTFYGTSIVYDSDVIDGVDSWLDLFSDEMAGQVALPNVSTTQGPLTLYMIETALGSDDPNFGQAIDMVAEHRDEIVTFYEKGGQIPQLMQQGEIAVSVIGRFGWANLLKTVPSARWATPKEGQSGGMNVISMVKGTDNADLAQEFMDYWLSTEVQQKLAEAQADSPVNTEVEVPDDIAEGLSFGSDLAASIKFLPARMQIENRDAWLEGWNAKVAR</sequence>